<dbReference type="EMBL" id="UYSL01000051">
    <property type="protein sequence ID" value="VDL62492.1"/>
    <property type="molecule type" value="Genomic_DNA"/>
</dbReference>
<evidence type="ECO:0000313" key="1">
    <source>
        <dbReference type="EMBL" id="VDL62492.1"/>
    </source>
</evidence>
<dbReference type="AlphaFoldDB" id="A0A0N4XCJ4"/>
<reference evidence="3" key="1">
    <citation type="submission" date="2017-02" db="UniProtKB">
        <authorList>
            <consortium name="WormBaseParasite"/>
        </authorList>
    </citation>
    <scope>IDENTIFICATION</scope>
</reference>
<evidence type="ECO:0000313" key="3">
    <source>
        <dbReference type="WBParaSite" id="NBR_0000017301-mRNA-1"/>
    </source>
</evidence>
<proteinExistence type="predicted"/>
<dbReference type="WBParaSite" id="NBR_0000017301-mRNA-1">
    <property type="protein sequence ID" value="NBR_0000017301-mRNA-1"/>
    <property type="gene ID" value="NBR_0000017301"/>
</dbReference>
<evidence type="ECO:0000313" key="2">
    <source>
        <dbReference type="Proteomes" id="UP000271162"/>
    </source>
</evidence>
<sequence>MSSGLFRIEAAAGSVTPVAAESVSMADNPTLANFVVPMLPVTIFYNLTLTNVSEQLSGLQLSELWPVAGPISLRIGSSCAFHLRG</sequence>
<keyword evidence="2" id="KW-1185">Reference proteome</keyword>
<gene>
    <name evidence="1" type="ORF">NBR_LOCUS174</name>
</gene>
<accession>A0A0N4XCJ4</accession>
<name>A0A0N4XCJ4_NIPBR</name>
<dbReference type="Proteomes" id="UP000271162">
    <property type="component" value="Unassembled WGS sequence"/>
</dbReference>
<organism evidence="3">
    <name type="scientific">Nippostrongylus brasiliensis</name>
    <name type="common">Rat hookworm</name>
    <dbReference type="NCBI Taxonomy" id="27835"/>
    <lineage>
        <taxon>Eukaryota</taxon>
        <taxon>Metazoa</taxon>
        <taxon>Ecdysozoa</taxon>
        <taxon>Nematoda</taxon>
        <taxon>Chromadorea</taxon>
        <taxon>Rhabditida</taxon>
        <taxon>Rhabditina</taxon>
        <taxon>Rhabditomorpha</taxon>
        <taxon>Strongyloidea</taxon>
        <taxon>Heligmosomidae</taxon>
        <taxon>Nippostrongylus</taxon>
    </lineage>
</organism>
<reference evidence="1 2" key="2">
    <citation type="submission" date="2018-11" db="EMBL/GenBank/DDBJ databases">
        <authorList>
            <consortium name="Pathogen Informatics"/>
        </authorList>
    </citation>
    <scope>NUCLEOTIDE SEQUENCE [LARGE SCALE GENOMIC DNA]</scope>
</reference>
<protein>
    <submittedName>
        <fullName evidence="3">DUF11 domain-containing protein</fullName>
    </submittedName>
</protein>